<gene>
    <name evidence="10" type="primary">Tmcc1</name>
    <name evidence="10" type="ORF">CERCOR_R09321</name>
</gene>
<evidence type="ECO:0000256" key="6">
    <source>
        <dbReference type="ARBA" id="ARBA00023136"/>
    </source>
</evidence>
<comment type="subcellular location">
    <subcellularLocation>
        <location evidence="1">Membrane</location>
    </subcellularLocation>
</comment>
<evidence type="ECO:0000256" key="8">
    <source>
        <dbReference type="SAM" id="MobiDB-lite"/>
    </source>
</evidence>
<feature type="region of interest" description="Disordered" evidence="8">
    <location>
        <begin position="1"/>
        <end position="38"/>
    </location>
</feature>
<feature type="region of interest" description="Disordered" evidence="8">
    <location>
        <begin position="113"/>
        <end position="158"/>
    </location>
</feature>
<feature type="non-terminal residue" evidence="10">
    <location>
        <position position="643"/>
    </location>
</feature>
<feature type="compositionally biased region" description="Polar residues" evidence="8">
    <location>
        <begin position="415"/>
        <end position="443"/>
    </location>
</feature>
<evidence type="ECO:0000256" key="1">
    <source>
        <dbReference type="ARBA" id="ARBA00004370"/>
    </source>
</evidence>
<dbReference type="Pfam" id="PF10267">
    <property type="entry name" value="Tmemb_cc2"/>
    <property type="match status" value="1"/>
</dbReference>
<feature type="region of interest" description="Disordered" evidence="8">
    <location>
        <begin position="198"/>
        <end position="218"/>
    </location>
</feature>
<accession>A0A851RDH5</accession>
<evidence type="ECO:0000256" key="9">
    <source>
        <dbReference type="SAM" id="Phobius"/>
    </source>
</evidence>
<feature type="compositionally biased region" description="Basic and acidic residues" evidence="8">
    <location>
        <begin position="20"/>
        <end position="34"/>
    </location>
</feature>
<evidence type="ECO:0000256" key="4">
    <source>
        <dbReference type="ARBA" id="ARBA00022989"/>
    </source>
</evidence>
<evidence type="ECO:0000256" key="5">
    <source>
        <dbReference type="ARBA" id="ARBA00023054"/>
    </source>
</evidence>
<keyword evidence="5 7" id="KW-0175">Coiled coil</keyword>
<dbReference type="Proteomes" id="UP000631545">
    <property type="component" value="Unassembled WGS sequence"/>
</dbReference>
<feature type="transmembrane region" description="Helical" evidence="9">
    <location>
        <begin position="611"/>
        <end position="628"/>
    </location>
</feature>
<feature type="region of interest" description="Disordered" evidence="8">
    <location>
        <begin position="406"/>
        <end position="443"/>
    </location>
</feature>
<sequence>MEPSGTEQLSDDPDPGGKSQDQETKKQHESEQKLSKITHNALENINVIGQGLKHLFQHQRRRSSVSPHDIQQAQAELEPDLDLESQSVCAEIDGVSTHPTALNRVLQQIRVPPKMKRGTSLHSRWGKGDAPKGSPQINRRSAQDIQSGRPRSSSTTDAPISLSVMEIASSIYVGGEEAAAAAIERLEVSSLAQTSSAVASSTDGSINADSVDGTPDPQRTKVAITHLQQKILKLTEQIKIEQTARDDNVAEYLKLANNADKQQSARIKQVFEKKNQKSAQTILQLQKKLEHYHRKLREIEQNGIPRQPKDVFRDMHQGLKDVGAKVTGFSEGVVDSVKGGLSSFSQATHSAAGAVVSKPREIASLIRNKFGSADNIANLKDSLEEGQEDGTGGKALGVIQNFQSSPKYGSEEDCSSATSGSVGANSTTGGPVGASSSKTNTLDMQSSGFDAILHEIQEIRETQARLEESFEDLKVRYQRDYTLIMQTLQEERYRCERLEEQLNDLTELHQNEILNLKQELASMEEKIAYQSYERARDIQEALEACQTRISKMELQQQQQQVVQLEGLENATARNLLGKFINILLAVMAVLLVFVSTVANCVVPLMKTRNRTFSTLFIVVFIAFLWKHWDAITGYLERFLSPPR</sequence>
<dbReference type="GO" id="GO:0016197">
    <property type="term" value="P:endosomal transport"/>
    <property type="evidence" value="ECO:0007669"/>
    <property type="project" value="TreeGrafter"/>
</dbReference>
<keyword evidence="3 9" id="KW-0812">Transmembrane</keyword>
<dbReference type="PANTHER" id="PTHR17613">
    <property type="entry name" value="CEREBRAL PROTEIN-11-RELATED"/>
    <property type="match status" value="1"/>
</dbReference>
<evidence type="ECO:0000256" key="3">
    <source>
        <dbReference type="ARBA" id="ARBA00022692"/>
    </source>
</evidence>
<evidence type="ECO:0000256" key="7">
    <source>
        <dbReference type="SAM" id="Coils"/>
    </source>
</evidence>
<evidence type="ECO:0000256" key="2">
    <source>
        <dbReference type="ARBA" id="ARBA00008108"/>
    </source>
</evidence>
<feature type="coiled-coil region" evidence="7">
    <location>
        <begin position="456"/>
        <end position="555"/>
    </location>
</feature>
<keyword evidence="4 9" id="KW-1133">Transmembrane helix</keyword>
<dbReference type="EMBL" id="WBND01000641">
    <property type="protein sequence ID" value="NXC87934.1"/>
    <property type="molecule type" value="Genomic_DNA"/>
</dbReference>
<keyword evidence="11" id="KW-1185">Reference proteome</keyword>
<feature type="transmembrane region" description="Helical" evidence="9">
    <location>
        <begin position="579"/>
        <end position="604"/>
    </location>
</feature>
<organism evidence="10 11">
    <name type="scientific">Tychaedon coryphoeus</name>
    <name type="common">Karoo scrub-robin</name>
    <name type="synonym">Erythropygia coryphaeus</name>
    <dbReference type="NCBI Taxonomy" id="614051"/>
    <lineage>
        <taxon>Eukaryota</taxon>
        <taxon>Metazoa</taxon>
        <taxon>Chordata</taxon>
        <taxon>Craniata</taxon>
        <taxon>Vertebrata</taxon>
        <taxon>Euteleostomi</taxon>
        <taxon>Archelosauria</taxon>
        <taxon>Archosauria</taxon>
        <taxon>Dinosauria</taxon>
        <taxon>Saurischia</taxon>
        <taxon>Theropoda</taxon>
        <taxon>Coelurosauria</taxon>
        <taxon>Aves</taxon>
        <taxon>Neognathae</taxon>
        <taxon>Neoaves</taxon>
        <taxon>Telluraves</taxon>
        <taxon>Australaves</taxon>
        <taxon>Passeriformes</taxon>
        <taxon>Muscicapidae</taxon>
        <taxon>Cercotrichas</taxon>
    </lineage>
</organism>
<reference evidence="10" key="1">
    <citation type="submission" date="2019-09" db="EMBL/GenBank/DDBJ databases">
        <title>Bird 10,000 Genomes (B10K) Project - Family phase.</title>
        <authorList>
            <person name="Zhang G."/>
        </authorList>
    </citation>
    <scope>NUCLEOTIDE SEQUENCE</scope>
    <source>
        <strain evidence="10">OUT-0024</strain>
        <tissue evidence="10">Muscle</tissue>
    </source>
</reference>
<protein>
    <submittedName>
        <fullName evidence="10">TMCC1 protein</fullName>
    </submittedName>
</protein>
<evidence type="ECO:0000313" key="11">
    <source>
        <dbReference type="Proteomes" id="UP000631545"/>
    </source>
</evidence>
<comment type="caution">
    <text evidence="10">The sequence shown here is derived from an EMBL/GenBank/DDBJ whole genome shotgun (WGS) entry which is preliminary data.</text>
</comment>
<dbReference type="GO" id="GO:0140285">
    <property type="term" value="P:endosome fission"/>
    <property type="evidence" value="ECO:0007669"/>
    <property type="project" value="TreeGrafter"/>
</dbReference>
<feature type="compositionally biased region" description="Polar residues" evidence="8">
    <location>
        <begin position="198"/>
        <end position="208"/>
    </location>
</feature>
<dbReference type="GO" id="GO:0012505">
    <property type="term" value="C:endomembrane system"/>
    <property type="evidence" value="ECO:0007669"/>
    <property type="project" value="TreeGrafter"/>
</dbReference>
<keyword evidence="6 9" id="KW-0472">Membrane</keyword>
<dbReference type="GO" id="GO:0016020">
    <property type="term" value="C:membrane"/>
    <property type="evidence" value="ECO:0007669"/>
    <property type="project" value="UniProtKB-SubCell"/>
</dbReference>
<name>A0A851RDH5_TYCCO</name>
<dbReference type="PANTHER" id="PTHR17613:SF11">
    <property type="entry name" value="TRANSMEMBRANE AND COILED-COIL DOMAINS PROTEIN 1"/>
    <property type="match status" value="1"/>
</dbReference>
<comment type="similarity">
    <text evidence="2">Belongs to the TEX28 family.</text>
</comment>
<feature type="compositionally biased region" description="Polar residues" evidence="8">
    <location>
        <begin position="135"/>
        <end position="158"/>
    </location>
</feature>
<dbReference type="GO" id="GO:0090148">
    <property type="term" value="P:membrane fission"/>
    <property type="evidence" value="ECO:0007669"/>
    <property type="project" value="TreeGrafter"/>
</dbReference>
<dbReference type="GO" id="GO:0097750">
    <property type="term" value="P:endosome membrane tubulation"/>
    <property type="evidence" value="ECO:0007669"/>
    <property type="project" value="TreeGrafter"/>
</dbReference>
<evidence type="ECO:0000313" key="10">
    <source>
        <dbReference type="EMBL" id="NXC87934.1"/>
    </source>
</evidence>
<dbReference type="InterPro" id="IPR019394">
    <property type="entry name" value="TEX28/TMCC"/>
</dbReference>
<dbReference type="AlphaFoldDB" id="A0A851RDH5"/>
<proteinExistence type="inferred from homology"/>
<feature type="non-terminal residue" evidence="10">
    <location>
        <position position="1"/>
    </location>
</feature>